<protein>
    <submittedName>
        <fullName evidence="1">Uncharacterized protein</fullName>
    </submittedName>
</protein>
<name>A0A8S5NY41_9CAUD</name>
<proteinExistence type="predicted"/>
<reference evidence="1" key="1">
    <citation type="journal article" date="2021" name="Proc. Natl. Acad. Sci. U.S.A.">
        <title>A Catalog of Tens of Thousands of Viruses from Human Metagenomes Reveals Hidden Associations with Chronic Diseases.</title>
        <authorList>
            <person name="Tisza M.J."/>
            <person name="Buck C.B."/>
        </authorList>
    </citation>
    <scope>NUCLEOTIDE SEQUENCE</scope>
    <source>
        <strain evidence="1">CtFKD2</strain>
    </source>
</reference>
<organism evidence="1">
    <name type="scientific">Siphoviridae sp. ctFKD2</name>
    <dbReference type="NCBI Taxonomy" id="2825403"/>
    <lineage>
        <taxon>Viruses</taxon>
        <taxon>Duplodnaviria</taxon>
        <taxon>Heunggongvirae</taxon>
        <taxon>Uroviricota</taxon>
        <taxon>Caudoviricetes</taxon>
    </lineage>
</organism>
<sequence length="31" mass="3651">MVKDITSFGIVKNFTRLLRVVEVVRNPLLHR</sequence>
<accession>A0A8S5NY41</accession>
<dbReference type="EMBL" id="BK015275">
    <property type="protein sequence ID" value="DAD99120.1"/>
    <property type="molecule type" value="Genomic_DNA"/>
</dbReference>
<evidence type="ECO:0000313" key="1">
    <source>
        <dbReference type="EMBL" id="DAD99120.1"/>
    </source>
</evidence>